<feature type="repeat" description="Pumilio" evidence="2">
    <location>
        <begin position="82"/>
        <end position="117"/>
    </location>
</feature>
<dbReference type="AlphaFoldDB" id="A0A2M4ASG8"/>
<name>A0A2M4ASG8_9DIPT</name>
<proteinExistence type="predicted"/>
<feature type="region of interest" description="Disordered" evidence="3">
    <location>
        <begin position="152"/>
        <end position="186"/>
    </location>
</feature>
<feature type="compositionally biased region" description="Basic residues" evidence="3">
    <location>
        <begin position="14"/>
        <end position="23"/>
    </location>
</feature>
<dbReference type="InterPro" id="IPR001313">
    <property type="entry name" value="Pumilio_RNA-bd_rpt"/>
</dbReference>
<dbReference type="Pfam" id="PF22493">
    <property type="entry name" value="PUF_NOP9"/>
    <property type="match status" value="2"/>
</dbReference>
<feature type="repeat" description="Pumilio" evidence="2">
    <location>
        <begin position="576"/>
        <end position="611"/>
    </location>
</feature>
<keyword evidence="1" id="KW-0677">Repeat</keyword>
<dbReference type="EMBL" id="GGFK01010400">
    <property type="protein sequence ID" value="MBW43721.1"/>
    <property type="molecule type" value="Transcribed_RNA"/>
</dbReference>
<evidence type="ECO:0000313" key="4">
    <source>
        <dbReference type="EMBL" id="MBW43721.1"/>
    </source>
</evidence>
<dbReference type="GO" id="GO:0000056">
    <property type="term" value="P:ribosomal small subunit export from nucleus"/>
    <property type="evidence" value="ECO:0007669"/>
    <property type="project" value="TreeGrafter"/>
</dbReference>
<dbReference type="InterPro" id="IPR011989">
    <property type="entry name" value="ARM-like"/>
</dbReference>
<evidence type="ECO:0000256" key="2">
    <source>
        <dbReference type="PROSITE-ProRule" id="PRU00317"/>
    </source>
</evidence>
<dbReference type="SUPFAM" id="SSF48371">
    <property type="entry name" value="ARM repeat"/>
    <property type="match status" value="1"/>
</dbReference>
<dbReference type="PROSITE" id="PS50302">
    <property type="entry name" value="PUM"/>
    <property type="match status" value="2"/>
</dbReference>
<dbReference type="GO" id="GO:0000472">
    <property type="term" value="P:endonucleolytic cleavage to generate mature 5'-end of SSU-rRNA from (SSU-rRNA, 5.8S rRNA, LSU-rRNA)"/>
    <property type="evidence" value="ECO:0007669"/>
    <property type="project" value="TreeGrafter"/>
</dbReference>
<dbReference type="PANTHER" id="PTHR13102:SF0">
    <property type="entry name" value="NUCLEOLAR PROTEIN 9"/>
    <property type="match status" value="1"/>
</dbReference>
<feature type="compositionally biased region" description="Basic and acidic residues" evidence="3">
    <location>
        <begin position="160"/>
        <end position="171"/>
    </location>
</feature>
<dbReference type="PANTHER" id="PTHR13102">
    <property type="entry name" value="NUCLEOLAR PROTEIN 9"/>
    <property type="match status" value="1"/>
</dbReference>
<dbReference type="InterPro" id="IPR016024">
    <property type="entry name" value="ARM-type_fold"/>
</dbReference>
<organism evidence="4">
    <name type="scientific">Anopheles triannulatus</name>
    <dbReference type="NCBI Taxonomy" id="58253"/>
    <lineage>
        <taxon>Eukaryota</taxon>
        <taxon>Metazoa</taxon>
        <taxon>Ecdysozoa</taxon>
        <taxon>Arthropoda</taxon>
        <taxon>Hexapoda</taxon>
        <taxon>Insecta</taxon>
        <taxon>Pterygota</taxon>
        <taxon>Neoptera</taxon>
        <taxon>Endopterygota</taxon>
        <taxon>Diptera</taxon>
        <taxon>Nematocera</taxon>
        <taxon>Culicoidea</taxon>
        <taxon>Culicidae</taxon>
        <taxon>Anophelinae</taxon>
        <taxon>Anopheles</taxon>
    </lineage>
</organism>
<accession>A0A2M4ASG8</accession>
<protein>
    <submittedName>
        <fullName evidence="4">Putative rna-binding protein</fullName>
    </submittedName>
</protein>
<evidence type="ECO:0000256" key="1">
    <source>
        <dbReference type="ARBA" id="ARBA00022737"/>
    </source>
</evidence>
<feature type="region of interest" description="Disordered" evidence="3">
    <location>
        <begin position="1"/>
        <end position="23"/>
    </location>
</feature>
<dbReference type="GO" id="GO:0030688">
    <property type="term" value="C:preribosome, small subunit precursor"/>
    <property type="evidence" value="ECO:0007669"/>
    <property type="project" value="TreeGrafter"/>
</dbReference>
<dbReference type="GO" id="GO:0000447">
    <property type="term" value="P:endonucleolytic cleavage in ITS1 to separate SSU-rRNA from 5.8S rRNA and LSU-rRNA from tricistronic rRNA transcript (SSU-rRNA, 5.8S rRNA, LSU-rRNA)"/>
    <property type="evidence" value="ECO:0007669"/>
    <property type="project" value="TreeGrafter"/>
</dbReference>
<dbReference type="Gene3D" id="1.25.10.10">
    <property type="entry name" value="Leucine-rich Repeat Variant"/>
    <property type="match status" value="2"/>
</dbReference>
<evidence type="ECO:0000256" key="3">
    <source>
        <dbReference type="SAM" id="MobiDB-lite"/>
    </source>
</evidence>
<sequence length="672" mass="75343">MDTVEDEAGSVGKQHFKNRAKKRKRCKKFLHNAKGFGRIGSFGRGEDMDRKQYNYLLSILDAMGKTEGTEERQLMANNVLGQLEGKEIRTASNQLGSRVLENLLTYTDEETFARLMDTLAEHFRVVCCDSFASHVLQRMLYVAMLRTVAPLQEQPDQDDGEKSAEANESAEKKRKLTAGGDERGPKDVWPSFTYSLQEPYSDEHRRACGAFVERLAKFLVNNLEEFIWNCTANYVVRQCMLHLSGIAEMKVALVGGGAGTRDSGGDKEVTKRLVVPETWSKLLHSFNLHLLEWPQFADLPFGNLTSIVLQTLLQAIANSNDPFQLEQLCTKLHSECFLTSLVEANNDDTDESANEDTAKTGNREEGLKLPQLFHCEGAVRLLEVCVSVASPEFLREKLFAELFRQRLKPLALSRACNFAVQKLIDHNGDKETMETIFGELEGSFESILRCGHSGVVLALANACVRLSCQQGKFVKQLLDALHCGDAGSEKLLTAVLYLLPANITPATKPKIHIHGSLILQAILEFNKPIKFVTALLEMDAERLTEILRDPRGSFIANAFIRSRFVGEKSREKMVRHLEGQYGQLALTSHGSRVVELLYEAGNPAQRENIVRELSENSAQLSGKPWGVILNKRLLLDTYKRDPARWKVAIKSDAKVERMFDKIVGGKKRKVQA</sequence>
<reference evidence="4" key="1">
    <citation type="submission" date="2018-01" db="EMBL/GenBank/DDBJ databases">
        <title>An insight into the sialome of Amazonian anophelines.</title>
        <authorList>
            <person name="Ribeiro J.M."/>
            <person name="Scarpassa V."/>
            <person name="Calvo E."/>
        </authorList>
    </citation>
    <scope>NUCLEOTIDE SEQUENCE</scope>
    <source>
        <tissue evidence="4">Salivary glands</tissue>
    </source>
</reference>
<dbReference type="GO" id="GO:0003723">
    <property type="term" value="F:RNA binding"/>
    <property type="evidence" value="ECO:0007669"/>
    <property type="project" value="InterPro"/>
</dbReference>
<dbReference type="GO" id="GO:0000480">
    <property type="term" value="P:endonucleolytic cleavage in 5'-ETS of tricistronic rRNA transcript (SSU-rRNA, 5.8S rRNA, LSU-rRNA)"/>
    <property type="evidence" value="ECO:0007669"/>
    <property type="project" value="TreeGrafter"/>
</dbReference>
<dbReference type="GO" id="GO:0030686">
    <property type="term" value="C:90S preribosome"/>
    <property type="evidence" value="ECO:0007669"/>
    <property type="project" value="TreeGrafter"/>
</dbReference>
<dbReference type="SMART" id="SM00025">
    <property type="entry name" value="Pumilio"/>
    <property type="match status" value="4"/>
</dbReference>
<dbReference type="GO" id="GO:0005730">
    <property type="term" value="C:nucleolus"/>
    <property type="evidence" value="ECO:0007669"/>
    <property type="project" value="TreeGrafter"/>
</dbReference>
<dbReference type="InterPro" id="IPR040000">
    <property type="entry name" value="NOP9"/>
</dbReference>